<dbReference type="Pfam" id="PF00990">
    <property type="entry name" value="GGDEF"/>
    <property type="match status" value="1"/>
</dbReference>
<keyword evidence="1" id="KW-0472">Membrane</keyword>
<feature type="transmembrane region" description="Helical" evidence="1">
    <location>
        <begin position="160"/>
        <end position="179"/>
    </location>
</feature>
<dbReference type="SUPFAM" id="SSF55073">
    <property type="entry name" value="Nucleotide cyclase"/>
    <property type="match status" value="1"/>
</dbReference>
<dbReference type="InterPro" id="IPR000160">
    <property type="entry name" value="GGDEF_dom"/>
</dbReference>
<keyword evidence="1" id="KW-1133">Transmembrane helix</keyword>
<dbReference type="Gene3D" id="3.30.70.270">
    <property type="match status" value="1"/>
</dbReference>
<keyword evidence="4" id="KW-1185">Reference proteome</keyword>
<dbReference type="InterPro" id="IPR043128">
    <property type="entry name" value="Rev_trsase/Diguanyl_cyclase"/>
</dbReference>
<dbReference type="PROSITE" id="PS51257">
    <property type="entry name" value="PROKAR_LIPOPROTEIN"/>
    <property type="match status" value="1"/>
</dbReference>
<dbReference type="CDD" id="cd01949">
    <property type="entry name" value="GGDEF"/>
    <property type="match status" value="1"/>
</dbReference>
<dbReference type="RefSeq" id="WP_062158591.1">
    <property type="nucleotide sequence ID" value="NZ_CP013910.1"/>
</dbReference>
<dbReference type="EMBL" id="CP013910">
    <property type="protein sequence ID" value="ALW89281.1"/>
    <property type="molecule type" value="Genomic_DNA"/>
</dbReference>
<evidence type="ECO:0000259" key="2">
    <source>
        <dbReference type="PROSITE" id="PS50887"/>
    </source>
</evidence>
<accession>A0ABN4K7D2</accession>
<gene>
    <name evidence="3" type="ORF">AUC44_10535</name>
</gene>
<evidence type="ECO:0000313" key="3">
    <source>
        <dbReference type="EMBL" id="ALW89281.1"/>
    </source>
</evidence>
<feature type="transmembrane region" description="Helical" evidence="1">
    <location>
        <begin position="112"/>
        <end position="127"/>
    </location>
</feature>
<dbReference type="PROSITE" id="PS50887">
    <property type="entry name" value="GGDEF"/>
    <property type="match status" value="1"/>
</dbReference>
<dbReference type="SMART" id="SM00267">
    <property type="entry name" value="GGDEF"/>
    <property type="match status" value="1"/>
</dbReference>
<dbReference type="PANTHER" id="PTHR45138:SF9">
    <property type="entry name" value="DIGUANYLATE CYCLASE DGCM-RELATED"/>
    <property type="match status" value="1"/>
</dbReference>
<name>A0ABN4K7D2_9DEIO</name>
<evidence type="ECO:0000256" key="1">
    <source>
        <dbReference type="SAM" id="Phobius"/>
    </source>
</evidence>
<feature type="transmembrane region" description="Helical" evidence="1">
    <location>
        <begin position="134"/>
        <end position="154"/>
    </location>
</feature>
<keyword evidence="1" id="KW-0812">Transmembrane</keyword>
<protein>
    <recommendedName>
        <fullName evidence="2">GGDEF domain-containing protein</fullName>
    </recommendedName>
</protein>
<organism evidence="3 4">
    <name type="scientific">Deinococcus actinosclerus</name>
    <dbReference type="NCBI Taxonomy" id="1768108"/>
    <lineage>
        <taxon>Bacteria</taxon>
        <taxon>Thermotogati</taxon>
        <taxon>Deinococcota</taxon>
        <taxon>Deinococci</taxon>
        <taxon>Deinococcales</taxon>
        <taxon>Deinococcaceae</taxon>
        <taxon>Deinococcus</taxon>
    </lineage>
</organism>
<dbReference type="Proteomes" id="UP000060071">
    <property type="component" value="Chromosome"/>
</dbReference>
<sequence>MTKPTAAPSTPDAAPWLTRQRRMFTWLVWLGALACCAALGSQYPEFDPLDLWALPTLGTTLLALQLLMRLGTVSIGTAVQVTFVGTAGYVLLALNHQFSVLTVQSQALMENTYWFAVIYVAAFLVYEPRQATRAAALILGVATLICAGNLWLTVPADARHHLIGPCAQFLLMGAVLTLMQATLGVQRTQFQAARAAALTDPLTGLANRRAAEERLTALTQGGQTYTLVLFDLDHFKRVNDMHGHAMGDLVLRGVAEITRQHLPEGSLAARWGGEEFLLILPEQRDKHLRPLLDRLRADLRHHRYGTVNGVTACFGVATASPAEDPVEVVQRADLAMYHVKEQGRNDVHLADLRRTQVS</sequence>
<reference evidence="3 4" key="1">
    <citation type="submission" date="2015-12" db="EMBL/GenBank/DDBJ databases">
        <authorList>
            <person name="Kim M.K."/>
            <person name="Srinivasan S."/>
            <person name="Lee J.-J."/>
            <person name="Kim K."/>
        </authorList>
    </citation>
    <scope>NUCLEOTIDE SEQUENCE [LARGE SCALE GENOMIC DNA]</scope>
    <source>
        <strain evidence="3 4">BM2</strain>
    </source>
</reference>
<evidence type="ECO:0000313" key="4">
    <source>
        <dbReference type="Proteomes" id="UP000060071"/>
    </source>
</evidence>
<dbReference type="NCBIfam" id="TIGR00254">
    <property type="entry name" value="GGDEF"/>
    <property type="match status" value="1"/>
</dbReference>
<feature type="transmembrane region" description="Helical" evidence="1">
    <location>
        <begin position="49"/>
        <end position="68"/>
    </location>
</feature>
<proteinExistence type="predicted"/>
<feature type="transmembrane region" description="Helical" evidence="1">
    <location>
        <begin position="24"/>
        <end position="43"/>
    </location>
</feature>
<dbReference type="InterPro" id="IPR050469">
    <property type="entry name" value="Diguanylate_Cyclase"/>
</dbReference>
<dbReference type="PANTHER" id="PTHR45138">
    <property type="entry name" value="REGULATORY COMPONENTS OF SENSORY TRANSDUCTION SYSTEM"/>
    <property type="match status" value="1"/>
</dbReference>
<feature type="domain" description="GGDEF" evidence="2">
    <location>
        <begin position="223"/>
        <end position="352"/>
    </location>
</feature>
<feature type="transmembrane region" description="Helical" evidence="1">
    <location>
        <begin position="75"/>
        <end position="92"/>
    </location>
</feature>
<dbReference type="InterPro" id="IPR029787">
    <property type="entry name" value="Nucleotide_cyclase"/>
</dbReference>